<dbReference type="CDD" id="cd06466">
    <property type="entry name" value="p23_CS_SGT1_like"/>
    <property type="match status" value="1"/>
</dbReference>
<evidence type="ECO:0000313" key="4">
    <source>
        <dbReference type="WBParaSite" id="ALUE_0001528001-mRNA-1"/>
    </source>
</evidence>
<dbReference type="PROSITE" id="PS51048">
    <property type="entry name" value="SGS"/>
    <property type="match status" value="1"/>
</dbReference>
<dbReference type="InterPro" id="IPR008978">
    <property type="entry name" value="HSP20-like_chaperone"/>
</dbReference>
<dbReference type="SUPFAM" id="SSF49764">
    <property type="entry name" value="HSP20-like chaperones"/>
    <property type="match status" value="1"/>
</dbReference>
<dbReference type="PANTHER" id="PTHR45862">
    <property type="entry name" value="PROTEIN SGT1 HOMOLOG"/>
    <property type="match status" value="1"/>
</dbReference>
<dbReference type="InterPro" id="IPR044563">
    <property type="entry name" value="Sgt1-like"/>
</dbReference>
<dbReference type="PROSITE" id="PS51203">
    <property type="entry name" value="CS"/>
    <property type="match status" value="1"/>
</dbReference>
<dbReference type="GO" id="GO:0051087">
    <property type="term" value="F:protein-folding chaperone binding"/>
    <property type="evidence" value="ECO:0007669"/>
    <property type="project" value="InterPro"/>
</dbReference>
<dbReference type="AlphaFoldDB" id="A0A0M3IBW4"/>
<evidence type="ECO:0000313" key="3">
    <source>
        <dbReference type="Proteomes" id="UP000036681"/>
    </source>
</evidence>
<dbReference type="InterPro" id="IPR007052">
    <property type="entry name" value="CS_dom"/>
</dbReference>
<dbReference type="Pfam" id="PF05002">
    <property type="entry name" value="SGS"/>
    <property type="match status" value="1"/>
</dbReference>
<accession>A0A0M3IBW4</accession>
<protein>
    <submittedName>
        <fullName evidence="4">SGS domain-containing protein</fullName>
    </submittedName>
</protein>
<evidence type="ECO:0000259" key="2">
    <source>
        <dbReference type="PROSITE" id="PS51203"/>
    </source>
</evidence>
<sequence>MTVILSVQKRTSVHALSDLNFRWDFYQTETHVTLTILKRGVVLEQCRVEYDDEVVTVLANGEPIFQAQLEHPVDPATFQLKCTPSKVEVKMAKLIGQHWETFEKKTDNQEQKKASLVNWDKFAKEVDEEEENVEGDAAVNRMFQKIYADADDDVKKAMLKSYTESGGTVLSTNWNEIKKKRTEIKPPEGMEYKRWND</sequence>
<proteinExistence type="predicted"/>
<dbReference type="Proteomes" id="UP000036681">
    <property type="component" value="Unplaced"/>
</dbReference>
<feature type="domain" description="CS" evidence="2">
    <location>
        <begin position="18"/>
        <end position="103"/>
    </location>
</feature>
<dbReference type="Gene3D" id="2.60.40.790">
    <property type="match status" value="1"/>
</dbReference>
<feature type="domain" description="SGS" evidence="1">
    <location>
        <begin position="107"/>
        <end position="197"/>
    </location>
</feature>
<dbReference type="InterPro" id="IPR007699">
    <property type="entry name" value="SGS_dom"/>
</dbReference>
<organism evidence="3 4">
    <name type="scientific">Ascaris lumbricoides</name>
    <name type="common">Giant roundworm</name>
    <dbReference type="NCBI Taxonomy" id="6252"/>
    <lineage>
        <taxon>Eukaryota</taxon>
        <taxon>Metazoa</taxon>
        <taxon>Ecdysozoa</taxon>
        <taxon>Nematoda</taxon>
        <taxon>Chromadorea</taxon>
        <taxon>Rhabditida</taxon>
        <taxon>Spirurina</taxon>
        <taxon>Ascaridomorpha</taxon>
        <taxon>Ascaridoidea</taxon>
        <taxon>Ascarididae</taxon>
        <taxon>Ascaris</taxon>
    </lineage>
</organism>
<evidence type="ECO:0000259" key="1">
    <source>
        <dbReference type="PROSITE" id="PS51048"/>
    </source>
</evidence>
<reference evidence="4" key="1">
    <citation type="submission" date="2017-02" db="UniProtKB">
        <authorList>
            <consortium name="WormBaseParasite"/>
        </authorList>
    </citation>
    <scope>IDENTIFICATION</scope>
</reference>
<keyword evidence="3" id="KW-1185">Reference proteome</keyword>
<name>A0A0M3IBW4_ASCLU</name>
<dbReference type="WBParaSite" id="ALUE_0001528001-mRNA-1">
    <property type="protein sequence ID" value="ALUE_0001528001-mRNA-1"/>
    <property type="gene ID" value="ALUE_0001528001"/>
</dbReference>
<dbReference type="Pfam" id="PF04969">
    <property type="entry name" value="CS"/>
    <property type="match status" value="1"/>
</dbReference>